<comment type="caution">
    <text evidence="2">The sequence shown here is derived from an EMBL/GenBank/DDBJ whole genome shotgun (WGS) entry which is preliminary data.</text>
</comment>
<proteinExistence type="predicted"/>
<feature type="compositionally biased region" description="Basic and acidic residues" evidence="1">
    <location>
        <begin position="61"/>
        <end position="77"/>
    </location>
</feature>
<accession>A0A7W2D2Q5</accession>
<dbReference type="EMBL" id="JACEQY010000022">
    <property type="protein sequence ID" value="MBA4863675.1"/>
    <property type="molecule type" value="Genomic_DNA"/>
</dbReference>
<gene>
    <name evidence="2" type="ORF">H1V43_20260</name>
</gene>
<dbReference type="Proteomes" id="UP000586976">
    <property type="component" value="Unassembled WGS sequence"/>
</dbReference>
<sequence>MSRKSSKGKDPKEPRPGARARERARSQEEPGAHSGAESPAQDRAIPGTASSREGYQTEGGTAHDEALKGVEKQDEDR</sequence>
<feature type="region of interest" description="Disordered" evidence="1">
    <location>
        <begin position="1"/>
        <end position="77"/>
    </location>
</feature>
<protein>
    <submittedName>
        <fullName evidence="2">Uncharacterized protein</fullName>
    </submittedName>
</protein>
<evidence type="ECO:0000256" key="1">
    <source>
        <dbReference type="SAM" id="MobiDB-lite"/>
    </source>
</evidence>
<evidence type="ECO:0000313" key="2">
    <source>
        <dbReference type="EMBL" id="MBA4863675.1"/>
    </source>
</evidence>
<name>A0A7W2D2Q5_9ACTN</name>
<organism evidence="2 3">
    <name type="scientific">Streptomyces himalayensis subsp. aureolus</name>
    <dbReference type="NCBI Taxonomy" id="2758039"/>
    <lineage>
        <taxon>Bacteria</taxon>
        <taxon>Bacillati</taxon>
        <taxon>Actinomycetota</taxon>
        <taxon>Actinomycetes</taxon>
        <taxon>Kitasatosporales</taxon>
        <taxon>Streptomycetaceae</taxon>
        <taxon>Streptomyces</taxon>
        <taxon>Streptomyces himalayensis</taxon>
    </lineage>
</organism>
<feature type="compositionally biased region" description="Basic and acidic residues" evidence="1">
    <location>
        <begin position="7"/>
        <end position="31"/>
    </location>
</feature>
<keyword evidence="3" id="KW-1185">Reference proteome</keyword>
<reference evidence="2 3" key="1">
    <citation type="submission" date="2020-07" db="EMBL/GenBank/DDBJ databases">
        <title>Streptomyces isolated from Indian soil.</title>
        <authorList>
            <person name="Mandal S."/>
            <person name="Maiti P.K."/>
        </authorList>
    </citation>
    <scope>NUCLEOTIDE SEQUENCE [LARGE SCALE GENOMIC DNA]</scope>
    <source>
        <strain evidence="2 3">PSKA54</strain>
    </source>
</reference>
<dbReference type="AlphaFoldDB" id="A0A7W2D2Q5"/>
<evidence type="ECO:0000313" key="3">
    <source>
        <dbReference type="Proteomes" id="UP000586976"/>
    </source>
</evidence>
<dbReference type="RefSeq" id="WP_181865392.1">
    <property type="nucleotide sequence ID" value="NZ_JACEQY010000022.1"/>
</dbReference>